<dbReference type="PANTHER" id="PTHR23317:SF76">
    <property type="entry name" value="LD20667P"/>
    <property type="match status" value="1"/>
</dbReference>
<dbReference type="GO" id="GO:0007264">
    <property type="term" value="P:small GTPase-mediated signal transduction"/>
    <property type="evidence" value="ECO:0007669"/>
    <property type="project" value="InterPro"/>
</dbReference>
<dbReference type="Gene3D" id="2.60.40.150">
    <property type="entry name" value="C2 domain"/>
    <property type="match status" value="1"/>
</dbReference>
<evidence type="ECO:0000256" key="1">
    <source>
        <dbReference type="SAM" id="MobiDB-lite"/>
    </source>
</evidence>
<dbReference type="GO" id="GO:0005085">
    <property type="term" value="F:guanyl-nucleotide exchange factor activity"/>
    <property type="evidence" value="ECO:0007669"/>
    <property type="project" value="InterPro"/>
</dbReference>
<dbReference type="Pfam" id="PF11878">
    <property type="entry name" value="DOCK_C-D_N"/>
    <property type="match status" value="1"/>
</dbReference>
<dbReference type="InterPro" id="IPR035892">
    <property type="entry name" value="C2_domain_sf"/>
</dbReference>
<organism evidence="3 4">
    <name type="scientific">Stichopus japonicus</name>
    <name type="common">Sea cucumber</name>
    <dbReference type="NCBI Taxonomy" id="307972"/>
    <lineage>
        <taxon>Eukaryota</taxon>
        <taxon>Metazoa</taxon>
        <taxon>Echinodermata</taxon>
        <taxon>Eleutherozoa</taxon>
        <taxon>Echinozoa</taxon>
        <taxon>Holothuroidea</taxon>
        <taxon>Aspidochirotacea</taxon>
        <taxon>Aspidochirotida</taxon>
        <taxon>Stichopodidae</taxon>
        <taxon>Apostichopus</taxon>
    </lineage>
</organism>
<evidence type="ECO:0000259" key="2">
    <source>
        <dbReference type="Pfam" id="PF11878"/>
    </source>
</evidence>
<dbReference type="InterPro" id="IPR026791">
    <property type="entry name" value="DOCK"/>
</dbReference>
<dbReference type="PANTHER" id="PTHR23317">
    <property type="entry name" value="DEDICATOR OF CYTOKINESIS DOCK"/>
    <property type="match status" value="1"/>
</dbReference>
<proteinExistence type="predicted"/>
<dbReference type="OrthoDB" id="47328at2759"/>
<dbReference type="STRING" id="307972.A0A2G8LHM9"/>
<dbReference type="Proteomes" id="UP000230750">
    <property type="component" value="Unassembled WGS sequence"/>
</dbReference>
<evidence type="ECO:0000313" key="3">
    <source>
        <dbReference type="EMBL" id="PIK59753.1"/>
    </source>
</evidence>
<feature type="region of interest" description="Disordered" evidence="1">
    <location>
        <begin position="372"/>
        <end position="397"/>
    </location>
</feature>
<sequence length="680" mass="77829">MELLLTHQAADIRRQVSSTISGRDGSKYGSFSSKPGSVPLSDVVDPLQFEDYIQKNQYQAETDSLKALLEFPEDDVSVVAVNRESRTVKVPHPEQDRKYEDCVRNHEHDKICQQQKDLVASREQTFEVDVAALEDQGSQTDEGYDKRSSIHLENTPRGSWASSIFNLNNSEADDLFLQLLERVAMDEQDLMNANARMTKRQPNIMCLYPPPEDEHVPTDSKQHFGYRLLVKCDKLQLEVDIEPVFACMALYDCKEKKKISENFYFDLNADQTRNMVKGHLGQPDLYTLAHSAIFSLTYPSSDVFLVIKFEKVLQSGDVSVEPYLKDRDNTKHIEKARANAKFYCGKLGAYRMPFAWTAVQLLSVINDANTMDRPEGEAERKANSLDRRRLPGSDPSIFNSLPRKGSENFGSMKRNGSERRSVYLPEEELKNLEDFHPLSMKVSNLFIQEGDKLSDESLYKFLQDLKRPTSVLRKLKTIPCQLKLDISPVLEEHPYCLTPELYQVKPYPDMKTRPTREIEEFPTRPVYVPHYHYKNTLYVYPKGLNFSNRPGSARNIAVKVEFMMAEGNNYEWLPLMKSNCLQTGDFHLPVAIDHPMVKDYSMLPPEVGLPNMKFVDGKKPVFHVTVSAVSSLHSQDPFIDNFLKLCHSVEDGRIPRAIGEQKMEDELRKIQNHVSKALVA</sequence>
<protein>
    <submittedName>
        <fullName evidence="3">Putative dedicator of cytokinesis protein 7-like</fullName>
    </submittedName>
</protein>
<dbReference type="AlphaFoldDB" id="A0A2G8LHM9"/>
<dbReference type="EMBL" id="MRZV01000074">
    <property type="protein sequence ID" value="PIK59753.1"/>
    <property type="molecule type" value="Genomic_DNA"/>
</dbReference>
<dbReference type="InterPro" id="IPR021816">
    <property type="entry name" value="DOCK_C/D_N"/>
</dbReference>
<comment type="caution">
    <text evidence="3">The sequence shown here is derived from an EMBL/GenBank/DDBJ whole genome shotgun (WGS) entry which is preliminary data.</text>
</comment>
<name>A0A2G8LHM9_STIJA</name>
<gene>
    <name evidence="3" type="ORF">BSL78_03325</name>
</gene>
<accession>A0A2G8LHM9</accession>
<keyword evidence="4" id="KW-1185">Reference proteome</keyword>
<reference evidence="3 4" key="1">
    <citation type="journal article" date="2017" name="PLoS Biol.">
        <title>The sea cucumber genome provides insights into morphological evolution and visceral regeneration.</title>
        <authorList>
            <person name="Zhang X."/>
            <person name="Sun L."/>
            <person name="Yuan J."/>
            <person name="Sun Y."/>
            <person name="Gao Y."/>
            <person name="Zhang L."/>
            <person name="Li S."/>
            <person name="Dai H."/>
            <person name="Hamel J.F."/>
            <person name="Liu C."/>
            <person name="Yu Y."/>
            <person name="Liu S."/>
            <person name="Lin W."/>
            <person name="Guo K."/>
            <person name="Jin S."/>
            <person name="Xu P."/>
            <person name="Storey K.B."/>
            <person name="Huan P."/>
            <person name="Zhang T."/>
            <person name="Zhou Y."/>
            <person name="Zhang J."/>
            <person name="Lin C."/>
            <person name="Li X."/>
            <person name="Xing L."/>
            <person name="Huo D."/>
            <person name="Sun M."/>
            <person name="Wang L."/>
            <person name="Mercier A."/>
            <person name="Li F."/>
            <person name="Yang H."/>
            <person name="Xiang J."/>
        </authorList>
    </citation>
    <scope>NUCLEOTIDE SEQUENCE [LARGE SCALE GENOMIC DNA]</scope>
    <source>
        <strain evidence="3">Shaxun</strain>
        <tissue evidence="3">Muscle</tissue>
    </source>
</reference>
<feature type="domain" description="Dedicator of cytokinesis C/D N-terminal" evidence="2">
    <location>
        <begin position="42"/>
        <end position="134"/>
    </location>
</feature>
<evidence type="ECO:0000313" key="4">
    <source>
        <dbReference type="Proteomes" id="UP000230750"/>
    </source>
</evidence>
<feature type="compositionally biased region" description="Basic and acidic residues" evidence="1">
    <location>
        <begin position="372"/>
        <end position="391"/>
    </location>
</feature>